<dbReference type="Proteomes" id="UP001139028">
    <property type="component" value="Unassembled WGS sequence"/>
</dbReference>
<reference evidence="1" key="1">
    <citation type="journal article" date="2022" name="Arch. Microbiol.">
        <title>Microbulbifer okhotskensis sp. nov., isolated from a deep bottom sediment of the Okhotsk Sea.</title>
        <authorList>
            <person name="Romanenko L."/>
            <person name="Kurilenko V."/>
            <person name="Otstavnykh N."/>
            <person name="Velansky P."/>
            <person name="Isaeva M."/>
            <person name="Mikhailov V."/>
        </authorList>
    </citation>
    <scope>NUCLEOTIDE SEQUENCE</scope>
    <source>
        <strain evidence="1">OS29</strain>
    </source>
</reference>
<evidence type="ECO:0000313" key="1">
    <source>
        <dbReference type="EMBL" id="MCO1335460.1"/>
    </source>
</evidence>
<name>A0A9X2J766_9GAMM</name>
<comment type="caution">
    <text evidence="1">The sequence shown here is derived from an EMBL/GenBank/DDBJ whole genome shotgun (WGS) entry which is preliminary data.</text>
</comment>
<keyword evidence="2" id="KW-1185">Reference proteome</keyword>
<dbReference type="EMBL" id="JALBWM010000064">
    <property type="protein sequence ID" value="MCO1335460.1"/>
    <property type="molecule type" value="Genomic_DNA"/>
</dbReference>
<gene>
    <name evidence="1" type="ORF">MO867_14065</name>
</gene>
<dbReference type="AlphaFoldDB" id="A0A9X2J766"/>
<organism evidence="1 2">
    <name type="scientific">Microbulbifer okhotskensis</name>
    <dbReference type="NCBI Taxonomy" id="2926617"/>
    <lineage>
        <taxon>Bacteria</taxon>
        <taxon>Pseudomonadati</taxon>
        <taxon>Pseudomonadota</taxon>
        <taxon>Gammaproteobacteria</taxon>
        <taxon>Cellvibrionales</taxon>
        <taxon>Microbulbiferaceae</taxon>
        <taxon>Microbulbifer</taxon>
    </lineage>
</organism>
<dbReference type="RefSeq" id="WP_252470019.1">
    <property type="nucleotide sequence ID" value="NZ_JALBWM010000064.1"/>
</dbReference>
<proteinExistence type="predicted"/>
<accession>A0A9X2J766</accession>
<protein>
    <submittedName>
        <fullName evidence="1">Uncharacterized protein</fullName>
    </submittedName>
</protein>
<sequence>MSDEILVIKPHHIHLAGLCITGARPWFAHHNLSMSDLRAGRITTATLASTGDALAQRVIDAAHREAQDGRE</sequence>
<evidence type="ECO:0000313" key="2">
    <source>
        <dbReference type="Proteomes" id="UP001139028"/>
    </source>
</evidence>